<proteinExistence type="predicted"/>
<gene>
    <name evidence="4" type="ORF">Prudu_022481</name>
</gene>
<feature type="region of interest" description="Disordered" evidence="2">
    <location>
        <begin position="263"/>
        <end position="349"/>
    </location>
</feature>
<dbReference type="SMART" id="SM00343">
    <property type="entry name" value="ZnF_C2HC"/>
    <property type="match status" value="1"/>
</dbReference>
<evidence type="ECO:0000259" key="3">
    <source>
        <dbReference type="PROSITE" id="PS50158"/>
    </source>
</evidence>
<dbReference type="GO" id="GO:0003676">
    <property type="term" value="F:nucleic acid binding"/>
    <property type="evidence" value="ECO:0007669"/>
    <property type="project" value="InterPro"/>
</dbReference>
<feature type="compositionally biased region" description="Polar residues" evidence="2">
    <location>
        <begin position="317"/>
        <end position="330"/>
    </location>
</feature>
<dbReference type="InterPro" id="IPR036875">
    <property type="entry name" value="Znf_CCHC_sf"/>
</dbReference>
<organism evidence="4">
    <name type="scientific">Prunus dulcis</name>
    <name type="common">Almond</name>
    <name type="synonym">Amygdalus dulcis</name>
    <dbReference type="NCBI Taxonomy" id="3755"/>
    <lineage>
        <taxon>Eukaryota</taxon>
        <taxon>Viridiplantae</taxon>
        <taxon>Streptophyta</taxon>
        <taxon>Embryophyta</taxon>
        <taxon>Tracheophyta</taxon>
        <taxon>Spermatophyta</taxon>
        <taxon>Magnoliopsida</taxon>
        <taxon>eudicotyledons</taxon>
        <taxon>Gunneridae</taxon>
        <taxon>Pentapetalae</taxon>
        <taxon>rosids</taxon>
        <taxon>fabids</taxon>
        <taxon>Rosales</taxon>
        <taxon>Rosaceae</taxon>
        <taxon>Amygdaloideae</taxon>
        <taxon>Amygdaleae</taxon>
        <taxon>Prunus</taxon>
    </lineage>
</organism>
<keyword evidence="1" id="KW-0863">Zinc-finger</keyword>
<accession>A0A4Y1S0Z5</accession>
<evidence type="ECO:0000313" key="4">
    <source>
        <dbReference type="EMBL" id="BBH09855.1"/>
    </source>
</evidence>
<dbReference type="PANTHER" id="PTHR47481:SF31">
    <property type="entry name" value="OS01G0873500 PROTEIN"/>
    <property type="match status" value="1"/>
</dbReference>
<keyword evidence="1" id="KW-0479">Metal-binding</keyword>
<dbReference type="AlphaFoldDB" id="A0A4Y1S0Z5"/>
<dbReference type="Gene3D" id="4.10.60.10">
    <property type="entry name" value="Zinc finger, CCHC-type"/>
    <property type="match status" value="1"/>
</dbReference>
<dbReference type="InterPro" id="IPR001878">
    <property type="entry name" value="Znf_CCHC"/>
</dbReference>
<dbReference type="PROSITE" id="PS50158">
    <property type="entry name" value="ZF_CCHC"/>
    <property type="match status" value="1"/>
</dbReference>
<name>A0A4Y1S0Z5_PRUDU</name>
<feature type="non-terminal residue" evidence="4">
    <location>
        <position position="1"/>
    </location>
</feature>
<dbReference type="Pfam" id="PF14223">
    <property type="entry name" value="Retrotran_gag_2"/>
    <property type="match status" value="1"/>
</dbReference>
<sequence length="433" mass="48146">SSLELTLKISILPKPMADTLKSGESSNIDMSKLISEMSKLSSPPFSSHSLPTSFNISSLFSVPMDRTNYLSWKSQFEDVLEMHGLAAVVKNSTDPPKVQEDGSVHPELAKDKLVLSWIKATSSSSIKTLLIPCTTAHQAWTMLAKRLSPLASTRVRILRDQIRTLRKDNNTTVTDYLNYAKSLFDSLTQAGATMDDDELISYVLDGLGLDYKELATTLHLHPDIDFDRFYDLALREEHLQKRMSLTVASGVAMTADRASNEHTFHSHMPSHHHNPHHGSGRGRGRGRHWNQGRGSRRTAHWEPTQGAWFPDRHSLPRDQQSAAVASSPATLSDGRPPLLPTPQDSPSNTQRTEVICFRCDKQGHIARFCPDRKPHAYMAENLTNFSPPTADVGNLNWCFDSGATHHMTAHATSLPNAHPYTGQQNGDGAPYWQ</sequence>
<dbReference type="PANTHER" id="PTHR47481">
    <property type="match status" value="1"/>
</dbReference>
<reference evidence="4" key="1">
    <citation type="journal article" date="2019" name="Science">
        <title>Mutation of a bHLH transcription factor allowed almond domestication.</title>
        <authorList>
            <person name="Sanchez-Perez R."/>
            <person name="Pavan S."/>
            <person name="Mazzeo R."/>
            <person name="Moldovan C."/>
            <person name="Aiese Cigliano R."/>
            <person name="Del Cueto J."/>
            <person name="Ricciardi F."/>
            <person name="Lotti C."/>
            <person name="Ricciardi L."/>
            <person name="Dicenta F."/>
            <person name="Lopez-Marques R.L."/>
            <person name="Lindberg Moller B."/>
        </authorList>
    </citation>
    <scope>NUCLEOTIDE SEQUENCE</scope>
</reference>
<evidence type="ECO:0000256" key="2">
    <source>
        <dbReference type="SAM" id="MobiDB-lite"/>
    </source>
</evidence>
<dbReference type="EMBL" id="AP019304">
    <property type="protein sequence ID" value="BBH09855.1"/>
    <property type="molecule type" value="Genomic_DNA"/>
</dbReference>
<evidence type="ECO:0000256" key="1">
    <source>
        <dbReference type="PROSITE-ProRule" id="PRU00047"/>
    </source>
</evidence>
<dbReference type="SUPFAM" id="SSF57756">
    <property type="entry name" value="Retrovirus zinc finger-like domains"/>
    <property type="match status" value="1"/>
</dbReference>
<feature type="domain" description="CCHC-type" evidence="3">
    <location>
        <begin position="356"/>
        <end position="371"/>
    </location>
</feature>
<protein>
    <recommendedName>
        <fullName evidence="3">CCHC-type domain-containing protein</fullName>
    </recommendedName>
</protein>
<feature type="compositionally biased region" description="Basic residues" evidence="2">
    <location>
        <begin position="268"/>
        <end position="298"/>
    </location>
</feature>
<dbReference type="GO" id="GO:0008270">
    <property type="term" value="F:zinc ion binding"/>
    <property type="evidence" value="ECO:0007669"/>
    <property type="project" value="UniProtKB-KW"/>
</dbReference>
<keyword evidence="1" id="KW-0862">Zinc</keyword>